<dbReference type="EMBL" id="LIZS01000015">
    <property type="protein sequence ID" value="KPJ53626.1"/>
    <property type="molecule type" value="Genomic_DNA"/>
</dbReference>
<evidence type="ECO:0000313" key="1">
    <source>
        <dbReference type="EMBL" id="KPJ53626.1"/>
    </source>
</evidence>
<dbReference type="Pfam" id="PF08843">
    <property type="entry name" value="AbiEii"/>
    <property type="match status" value="1"/>
</dbReference>
<dbReference type="AlphaFoldDB" id="A0A0S7WU18"/>
<dbReference type="Proteomes" id="UP000052008">
    <property type="component" value="Unassembled WGS sequence"/>
</dbReference>
<organism evidence="1 2">
    <name type="scientific">candidate division TA06 bacterium DG_24</name>
    <dbReference type="NCBI Taxonomy" id="1703770"/>
    <lineage>
        <taxon>Bacteria</taxon>
        <taxon>Bacteria division TA06</taxon>
    </lineage>
</organism>
<accession>A0A0S7WU18</accession>
<protein>
    <recommendedName>
        <fullName evidence="3">Nucleotidyl transferase AbiEii/AbiGii toxin family protein</fullName>
    </recommendedName>
</protein>
<dbReference type="InterPro" id="IPR014942">
    <property type="entry name" value="AbiEii"/>
</dbReference>
<comment type="caution">
    <text evidence="1">The sequence shown here is derived from an EMBL/GenBank/DDBJ whole genome shotgun (WGS) entry which is preliminary data.</text>
</comment>
<reference evidence="1 2" key="1">
    <citation type="journal article" date="2015" name="Microbiome">
        <title>Genomic resolution of linkages in carbon, nitrogen, and sulfur cycling among widespread estuary sediment bacteria.</title>
        <authorList>
            <person name="Baker B.J."/>
            <person name="Lazar C.S."/>
            <person name="Teske A.P."/>
            <person name="Dick G.J."/>
        </authorList>
    </citation>
    <scope>NUCLEOTIDE SEQUENCE [LARGE SCALE GENOMIC DNA]</scope>
    <source>
        <strain evidence="1">DG_24</strain>
    </source>
</reference>
<proteinExistence type="predicted"/>
<evidence type="ECO:0000313" key="2">
    <source>
        <dbReference type="Proteomes" id="UP000052008"/>
    </source>
</evidence>
<sequence>MRISKERLVSEAEATGFRAEVMEKAIHLLNLLESLGRHPFLQSRLALKGGTALNLFVFDVPRLSVDLDLNYIGAADRNLMLEERPKIEKAIRAVCAREDLAVRRVPEDHAGGKWVLRYRSALGLGGNLEIDLNFMFRIPLWPPVVRDSRSVGSYRASGILTLDTHELAASKLVALLTRRQARDLFDVHQLLTRLELDRQNLRPAFVALGATTRTDWRTISTDDVDFTVDELRNHLIPMLRSPSPLSVKQTAEWGGRLVDECRRTFEIVLPLSGRELQFLDRLLDAGEIDPSLLTSDEALSDRIRRHPLLQWKALNIRQYKGK</sequence>
<dbReference type="Gene3D" id="3.10.450.620">
    <property type="entry name" value="JHP933, nucleotidyltransferase-like core domain"/>
    <property type="match status" value="1"/>
</dbReference>
<dbReference type="PATRIC" id="fig|1703770.3.peg.1564"/>
<evidence type="ECO:0008006" key="3">
    <source>
        <dbReference type="Google" id="ProtNLM"/>
    </source>
</evidence>
<name>A0A0S7WU18_UNCT6</name>
<gene>
    <name evidence="1" type="ORF">AMJ39_03715</name>
</gene>